<evidence type="ECO:0000313" key="4">
    <source>
        <dbReference type="EMBL" id="NSC76769.1"/>
    </source>
</evidence>
<dbReference type="SUPFAM" id="SSF51182">
    <property type="entry name" value="RmlC-like cupins"/>
    <property type="match status" value="1"/>
</dbReference>
<dbReference type="InterPro" id="IPR050807">
    <property type="entry name" value="TransReg_Diox_bact_type"/>
</dbReference>
<reference evidence="3" key="2">
    <citation type="submission" date="2015-05" db="EMBL/GenBank/DDBJ databases">
        <authorList>
            <person name="Wang D.B."/>
            <person name="Wang M."/>
        </authorList>
    </citation>
    <scope>NUCLEOTIDE SEQUENCE [LARGE SCALE GENOMIC DNA]</scope>
    <source>
        <strain evidence="3">T1-815</strain>
    </source>
</reference>
<dbReference type="SMART" id="SM00530">
    <property type="entry name" value="HTH_XRE"/>
    <property type="match status" value="1"/>
</dbReference>
<dbReference type="Proteomes" id="UP000049472">
    <property type="component" value="Unassembled WGS sequence"/>
</dbReference>
<gene>
    <name evidence="4" type="ORF">G4312_05600</name>
    <name evidence="3" type="ORF">T1815_16831</name>
</gene>
<dbReference type="AlphaFoldDB" id="A0A0M6WLC2"/>
<evidence type="ECO:0000256" key="1">
    <source>
        <dbReference type="ARBA" id="ARBA00023125"/>
    </source>
</evidence>
<evidence type="ECO:0000259" key="2">
    <source>
        <dbReference type="PROSITE" id="PS50943"/>
    </source>
</evidence>
<dbReference type="SUPFAM" id="SSF47413">
    <property type="entry name" value="lambda repressor-like DNA-binding domains"/>
    <property type="match status" value="1"/>
</dbReference>
<dbReference type="Proteomes" id="UP001193756">
    <property type="component" value="Unassembled WGS sequence"/>
</dbReference>
<dbReference type="InterPro" id="IPR013096">
    <property type="entry name" value="Cupin_2"/>
</dbReference>
<dbReference type="CDD" id="cd00093">
    <property type="entry name" value="HTH_XRE"/>
    <property type="match status" value="1"/>
</dbReference>
<evidence type="ECO:0000313" key="5">
    <source>
        <dbReference type="Proteomes" id="UP000049472"/>
    </source>
</evidence>
<keyword evidence="5" id="KW-1185">Reference proteome</keyword>
<dbReference type="EMBL" id="JAAIMP010000006">
    <property type="protein sequence ID" value="NSC76769.1"/>
    <property type="molecule type" value="Genomic_DNA"/>
</dbReference>
<dbReference type="GO" id="GO:0003677">
    <property type="term" value="F:DNA binding"/>
    <property type="evidence" value="ECO:0007669"/>
    <property type="project" value="UniProtKB-KW"/>
</dbReference>
<dbReference type="Gene3D" id="2.60.120.10">
    <property type="entry name" value="Jelly Rolls"/>
    <property type="match status" value="1"/>
</dbReference>
<sequence length="179" mass="20401">MDIGHRMKELRIQYGLTQQELADRAELTKGFISQLERNQNSPSVGTLLDIIQCLGMTPAEFFTDSEPEQIVYKANDYFEKIDEEKNSRVEWIIPNAQTRSMEPVRLTLHPGGSSEIYLPQECEEFGYVIKGTVKLCYGGKVHTVKAGESFYFKAGKKHFIENKSSKDAMLIWVSNPPSF</sequence>
<dbReference type="RefSeq" id="WP_055061849.1">
    <property type="nucleotide sequence ID" value="NZ_CVRQ01000020.1"/>
</dbReference>
<reference evidence="5" key="1">
    <citation type="submission" date="2015-05" db="EMBL/GenBank/DDBJ databases">
        <authorList>
            <consortium name="Pathogen Informatics"/>
        </authorList>
    </citation>
    <scope>NUCLEOTIDE SEQUENCE [LARGE SCALE GENOMIC DNA]</scope>
    <source>
        <strain evidence="5">T1-815</strain>
    </source>
</reference>
<dbReference type="PANTHER" id="PTHR46797:SF2">
    <property type="entry name" value="TRANSCRIPTIONAL REGULATOR"/>
    <property type="match status" value="1"/>
</dbReference>
<dbReference type="InterPro" id="IPR001387">
    <property type="entry name" value="Cro/C1-type_HTH"/>
</dbReference>
<dbReference type="Pfam" id="PF07883">
    <property type="entry name" value="Cupin_2"/>
    <property type="match status" value="1"/>
</dbReference>
<dbReference type="InterPro" id="IPR014710">
    <property type="entry name" value="RmlC-like_jellyroll"/>
</dbReference>
<dbReference type="InterPro" id="IPR010982">
    <property type="entry name" value="Lambda_DNA-bd_dom_sf"/>
</dbReference>
<dbReference type="GO" id="GO:0003700">
    <property type="term" value="F:DNA-binding transcription factor activity"/>
    <property type="evidence" value="ECO:0007669"/>
    <property type="project" value="TreeGrafter"/>
</dbReference>
<dbReference type="PANTHER" id="PTHR46797">
    <property type="entry name" value="HTH-TYPE TRANSCRIPTIONAL REGULATOR"/>
    <property type="match status" value="1"/>
</dbReference>
<reference evidence="4" key="4">
    <citation type="submission" date="2020-02" db="EMBL/GenBank/DDBJ databases">
        <authorList>
            <person name="Littmann E."/>
            <person name="Sorbara M."/>
        </authorList>
    </citation>
    <scope>NUCLEOTIDE SEQUENCE</scope>
    <source>
        <strain evidence="4">MSK.16.45</strain>
    </source>
</reference>
<dbReference type="CDD" id="cd02209">
    <property type="entry name" value="cupin_XRE_C"/>
    <property type="match status" value="1"/>
</dbReference>
<proteinExistence type="predicted"/>
<dbReference type="InterPro" id="IPR011051">
    <property type="entry name" value="RmlC_Cupin_sf"/>
</dbReference>
<protein>
    <submittedName>
        <fullName evidence="4">Cupin domain-containing protein</fullName>
    </submittedName>
</protein>
<dbReference type="EMBL" id="CVRQ01000020">
    <property type="protein sequence ID" value="CRL37876.1"/>
    <property type="molecule type" value="Genomic_DNA"/>
</dbReference>
<feature type="domain" description="HTH cro/C1-type" evidence="2">
    <location>
        <begin position="7"/>
        <end position="61"/>
    </location>
</feature>
<organism evidence="3 5">
    <name type="scientific">Agathobacter rectalis</name>
    <dbReference type="NCBI Taxonomy" id="39491"/>
    <lineage>
        <taxon>Bacteria</taxon>
        <taxon>Bacillati</taxon>
        <taxon>Bacillota</taxon>
        <taxon>Clostridia</taxon>
        <taxon>Lachnospirales</taxon>
        <taxon>Lachnospiraceae</taxon>
        <taxon>Agathobacter</taxon>
    </lineage>
</organism>
<dbReference type="GO" id="GO:0005829">
    <property type="term" value="C:cytosol"/>
    <property type="evidence" value="ECO:0007669"/>
    <property type="project" value="TreeGrafter"/>
</dbReference>
<accession>A0A0M6WLC2</accession>
<reference evidence="4" key="3">
    <citation type="journal article" date="2020" name="Cell Host Microbe">
        <title>Functional and Genomic Variation between Human-Derived Isolates of Lachnospiraceae Reveals Inter- and Intra-Species Diversity.</title>
        <authorList>
            <person name="Sorbara M.T."/>
            <person name="Littmann E.R."/>
            <person name="Fontana E."/>
            <person name="Moody T.U."/>
            <person name="Kohout C.E."/>
            <person name="Gjonbalaj M."/>
            <person name="Eaton V."/>
            <person name="Seok R."/>
            <person name="Leiner I.M."/>
            <person name="Pamer E.G."/>
        </authorList>
    </citation>
    <scope>NUCLEOTIDE SEQUENCE</scope>
    <source>
        <strain evidence="4">MSK.16.45</strain>
    </source>
</reference>
<dbReference type="Gene3D" id="1.10.260.40">
    <property type="entry name" value="lambda repressor-like DNA-binding domains"/>
    <property type="match status" value="1"/>
</dbReference>
<evidence type="ECO:0000313" key="3">
    <source>
        <dbReference type="EMBL" id="CRL37876.1"/>
    </source>
</evidence>
<dbReference type="PROSITE" id="PS50943">
    <property type="entry name" value="HTH_CROC1"/>
    <property type="match status" value="1"/>
</dbReference>
<dbReference type="Pfam" id="PF01381">
    <property type="entry name" value="HTH_3"/>
    <property type="match status" value="1"/>
</dbReference>
<keyword evidence="1" id="KW-0238">DNA-binding</keyword>
<name>A0A0M6WLC2_9FIRM</name>